<reference evidence="9 10" key="2">
    <citation type="journal article" date="2011" name="Stand. Genomic Sci.">
        <title>Complete genome sequence of Leadbetterella byssophila type strain (4M15).</title>
        <authorList>
            <person name="Abt B."/>
            <person name="Teshima H."/>
            <person name="Lucas S."/>
            <person name="Lapidus A."/>
            <person name="Del Rio T.G."/>
            <person name="Nolan M."/>
            <person name="Tice H."/>
            <person name="Cheng J.F."/>
            <person name="Pitluck S."/>
            <person name="Liolios K."/>
            <person name="Pagani I."/>
            <person name="Ivanova N."/>
            <person name="Mavromatis K."/>
            <person name="Pati A."/>
            <person name="Tapia R."/>
            <person name="Han C."/>
            <person name="Goodwin L."/>
            <person name="Chen A."/>
            <person name="Palaniappan K."/>
            <person name="Land M."/>
            <person name="Hauser L."/>
            <person name="Chang Y.J."/>
            <person name="Jeffries C.D."/>
            <person name="Rohde M."/>
            <person name="Goker M."/>
            <person name="Tindall B.J."/>
            <person name="Detter J.C."/>
            <person name="Woyke T."/>
            <person name="Bristow J."/>
            <person name="Eisen J.A."/>
            <person name="Markowitz V."/>
            <person name="Hugenholtz P."/>
            <person name="Klenk H.P."/>
            <person name="Kyrpides N.C."/>
        </authorList>
    </citation>
    <scope>NUCLEOTIDE SEQUENCE [LARGE SCALE GENOMIC DNA]</scope>
    <source>
        <strain evidence="10">DSM 17132 / JCM 16389 / KACC 11308 / NBRC 106382 / 4M15</strain>
    </source>
</reference>
<evidence type="ECO:0000256" key="6">
    <source>
        <dbReference type="ARBA" id="ARBA00023136"/>
    </source>
</evidence>
<dbReference type="Pfam" id="PF11412">
    <property type="entry name" value="DsbD_N"/>
    <property type="match status" value="1"/>
</dbReference>
<dbReference type="InterPro" id="IPR003834">
    <property type="entry name" value="Cyt_c_assmbl_TM_dom"/>
</dbReference>
<feature type="transmembrane region" description="Helical" evidence="7">
    <location>
        <begin position="204"/>
        <end position="225"/>
    </location>
</feature>
<dbReference type="EC" id="1.8.1.8" evidence="9"/>
<dbReference type="PANTHER" id="PTHR32234:SF0">
    <property type="entry name" value="THIOL:DISULFIDE INTERCHANGE PROTEIN DSBD"/>
    <property type="match status" value="1"/>
</dbReference>
<dbReference type="AlphaFoldDB" id="E4RT80"/>
<dbReference type="Proteomes" id="UP000007435">
    <property type="component" value="Chromosome"/>
</dbReference>
<evidence type="ECO:0000256" key="5">
    <source>
        <dbReference type="ARBA" id="ARBA00022989"/>
    </source>
</evidence>
<name>E4RT80_LEAB4</name>
<sequence>MRFFVALLFISFASFGQGILKPTEWSYSIKPKSAKVGDEVDIIFNAKIQQGWKIYAAESDPDAGPMNLEFAFSKLQGLQLVGRPKPAKPAKKFYEEVWEADVLVYYNEATYIQKAKITGTDVKLHAALRFQTCQDDGVCIPGDEEYDISFKAEPGVEVKDVEKEEVSDTVATPEVVASLDTISAEPLQVLTDIPEAPDNKSGGMWQFLLVAFGAGFASIFMPCIYPIMPMTVSFFTKQKGGKFKAIFYGISIMVIFALMGLITMALGASFLNALSTHWIPNLIFFLLFIAFGFALLGAFEIVLPHGAVNKIDRLGDKGGLIGIFFMALTLVVVSFSCTVPFVGSLLIGAAGGEVLKPLYGMLAFGLPFALVFGGLAMFPQLLKNLPKSGGWLNELKAVFGFMEFALALKFLSNIDLAYHWNLIHRNVFLVIWILVAVIIGLYILGFIRLSKDEKVEKYGALRVFFAVVFFGIAGYMLPGVTNKPLSALSGILPPLPTQTSSAVAPKPELMRALPHGLWGFNEIEDALAHSAEVGKPVLIDFTGYACANCRKMEENVWSKPDILKSLSEDFVIASLYVDDKKELPVERQYVSTYDNKLKATIGAKNLDFQMSKYNSNAQPYYIIVDAKGEMITPPVAYTSYEEFKAFLERGKKN</sequence>
<accession>E4RT80</accession>
<dbReference type="PROSITE" id="PS51352">
    <property type="entry name" value="THIOREDOXIN_2"/>
    <property type="match status" value="1"/>
</dbReference>
<keyword evidence="9" id="KW-0560">Oxidoreductase</keyword>
<evidence type="ECO:0000313" key="10">
    <source>
        <dbReference type="Proteomes" id="UP000007435"/>
    </source>
</evidence>
<evidence type="ECO:0000256" key="1">
    <source>
        <dbReference type="ARBA" id="ARBA00004651"/>
    </source>
</evidence>
<feature type="transmembrane region" description="Helical" evidence="7">
    <location>
        <begin position="459"/>
        <end position="477"/>
    </location>
</feature>
<feature type="transmembrane region" description="Helical" evidence="7">
    <location>
        <begin position="426"/>
        <end position="447"/>
    </location>
</feature>
<keyword evidence="3 7" id="KW-0812">Transmembrane</keyword>
<dbReference type="KEGG" id="lby:Lbys_2956"/>
<dbReference type="PANTHER" id="PTHR32234">
    <property type="entry name" value="THIOL:DISULFIDE INTERCHANGE PROTEIN DSBD"/>
    <property type="match status" value="1"/>
</dbReference>
<dbReference type="SUPFAM" id="SSF52833">
    <property type="entry name" value="Thioredoxin-like"/>
    <property type="match status" value="1"/>
</dbReference>
<evidence type="ECO:0000313" key="9">
    <source>
        <dbReference type="EMBL" id="ADQ18618.1"/>
    </source>
</evidence>
<dbReference type="Pfam" id="PF02683">
    <property type="entry name" value="DsbD_TM"/>
    <property type="match status" value="1"/>
</dbReference>
<proteinExistence type="predicted"/>
<evidence type="ECO:0000256" key="3">
    <source>
        <dbReference type="ARBA" id="ARBA00022692"/>
    </source>
</evidence>
<dbReference type="GO" id="GO:0045454">
    <property type="term" value="P:cell redox homeostasis"/>
    <property type="evidence" value="ECO:0007669"/>
    <property type="project" value="TreeGrafter"/>
</dbReference>
<feature type="transmembrane region" description="Helical" evidence="7">
    <location>
        <begin position="359"/>
        <end position="378"/>
    </location>
</feature>
<dbReference type="EMBL" id="CP002305">
    <property type="protein sequence ID" value="ADQ18618.1"/>
    <property type="molecule type" value="Genomic_DNA"/>
</dbReference>
<dbReference type="InterPro" id="IPR013766">
    <property type="entry name" value="Thioredoxin_domain"/>
</dbReference>
<gene>
    <name evidence="9" type="ordered locus">Lbys_2956</name>
</gene>
<reference key="1">
    <citation type="submission" date="2010-11" db="EMBL/GenBank/DDBJ databases">
        <title>The complete genome of Leadbetterella byssophila DSM 17132.</title>
        <authorList>
            <consortium name="US DOE Joint Genome Institute (JGI-PGF)"/>
            <person name="Lucas S."/>
            <person name="Copeland A."/>
            <person name="Lapidus A."/>
            <person name="Glavina del Rio T."/>
            <person name="Dalin E."/>
            <person name="Tice H."/>
            <person name="Bruce D."/>
            <person name="Goodwin L."/>
            <person name="Pitluck S."/>
            <person name="Kyrpides N."/>
            <person name="Mavromatis K."/>
            <person name="Ivanova N."/>
            <person name="Teshima H."/>
            <person name="Brettin T."/>
            <person name="Detter J.C."/>
            <person name="Han C."/>
            <person name="Tapia R."/>
            <person name="Land M."/>
            <person name="Hauser L."/>
            <person name="Markowitz V."/>
            <person name="Cheng J.-F."/>
            <person name="Hugenholtz P."/>
            <person name="Woyke T."/>
            <person name="Wu D."/>
            <person name="Tindall B."/>
            <person name="Pomrenke H.G."/>
            <person name="Brambilla E."/>
            <person name="Klenk H.-P."/>
            <person name="Eisen J.A."/>
        </authorList>
    </citation>
    <scope>NUCLEOTIDE SEQUENCE [LARGE SCALE GENOMIC DNA]</scope>
    <source>
        <strain>DSM 17132</strain>
    </source>
</reference>
<comment type="subcellular location">
    <subcellularLocation>
        <location evidence="1">Cell membrane</location>
        <topology evidence="1">Multi-pass membrane protein</topology>
    </subcellularLocation>
</comment>
<keyword evidence="10" id="KW-1185">Reference proteome</keyword>
<dbReference type="STRING" id="649349.Lbys_2956"/>
<feature type="domain" description="Thioredoxin" evidence="8">
    <location>
        <begin position="498"/>
        <end position="652"/>
    </location>
</feature>
<evidence type="ECO:0000256" key="7">
    <source>
        <dbReference type="SAM" id="Phobius"/>
    </source>
</evidence>
<feature type="transmembrane region" description="Helical" evidence="7">
    <location>
        <begin position="398"/>
        <end position="420"/>
    </location>
</feature>
<dbReference type="HOGENOM" id="CLU_015841_0_0_10"/>
<dbReference type="Pfam" id="PF13899">
    <property type="entry name" value="Thioredoxin_7"/>
    <property type="match status" value="1"/>
</dbReference>
<dbReference type="eggNOG" id="COG4232">
    <property type="taxonomic scope" value="Bacteria"/>
</dbReference>
<keyword evidence="2" id="KW-1003">Cell membrane</keyword>
<keyword evidence="6 7" id="KW-0472">Membrane</keyword>
<dbReference type="InterPro" id="IPR028250">
    <property type="entry name" value="DsbDN"/>
</dbReference>
<dbReference type="GO" id="GO:0017004">
    <property type="term" value="P:cytochrome complex assembly"/>
    <property type="evidence" value="ECO:0007669"/>
    <property type="project" value="UniProtKB-KW"/>
</dbReference>
<evidence type="ECO:0000256" key="4">
    <source>
        <dbReference type="ARBA" id="ARBA00022748"/>
    </source>
</evidence>
<protein>
    <submittedName>
        <fullName evidence="9">Protein-disulfide reductase</fullName>
        <ecNumber evidence="9">1.8.1.8</ecNumber>
    </submittedName>
</protein>
<dbReference type="GO" id="GO:0005886">
    <property type="term" value="C:plasma membrane"/>
    <property type="evidence" value="ECO:0007669"/>
    <property type="project" value="UniProtKB-SubCell"/>
</dbReference>
<evidence type="ECO:0000256" key="2">
    <source>
        <dbReference type="ARBA" id="ARBA00022475"/>
    </source>
</evidence>
<dbReference type="GO" id="GO:0047134">
    <property type="term" value="F:protein-disulfide reductase [NAD(P)H] activity"/>
    <property type="evidence" value="ECO:0007669"/>
    <property type="project" value="UniProtKB-EC"/>
</dbReference>
<feature type="transmembrane region" description="Helical" evidence="7">
    <location>
        <begin position="282"/>
        <end position="303"/>
    </location>
</feature>
<dbReference type="RefSeq" id="WP_013409650.1">
    <property type="nucleotide sequence ID" value="NC_014655.1"/>
</dbReference>
<evidence type="ECO:0000259" key="8">
    <source>
        <dbReference type="PROSITE" id="PS51352"/>
    </source>
</evidence>
<feature type="transmembrane region" description="Helical" evidence="7">
    <location>
        <begin position="323"/>
        <end position="347"/>
    </location>
</feature>
<dbReference type="InterPro" id="IPR036249">
    <property type="entry name" value="Thioredoxin-like_sf"/>
</dbReference>
<organism evidence="9 10">
    <name type="scientific">Leadbetterella byssophila (strain DSM 17132 / JCM 16389 / KACC 11308 / NBRC 106382 / 4M15)</name>
    <dbReference type="NCBI Taxonomy" id="649349"/>
    <lineage>
        <taxon>Bacteria</taxon>
        <taxon>Pseudomonadati</taxon>
        <taxon>Bacteroidota</taxon>
        <taxon>Cytophagia</taxon>
        <taxon>Cytophagales</taxon>
        <taxon>Leadbetterellaceae</taxon>
        <taxon>Leadbetterella</taxon>
    </lineage>
</organism>
<feature type="transmembrane region" description="Helical" evidence="7">
    <location>
        <begin position="246"/>
        <end position="270"/>
    </location>
</feature>
<dbReference type="OrthoDB" id="9811036at2"/>
<keyword evidence="5 7" id="KW-1133">Transmembrane helix</keyword>
<keyword evidence="4" id="KW-0201">Cytochrome c-type biogenesis</keyword>
<dbReference type="Gene3D" id="3.40.30.10">
    <property type="entry name" value="Glutaredoxin"/>
    <property type="match status" value="1"/>
</dbReference>